<dbReference type="EMBL" id="JAESVA010000013">
    <property type="protein sequence ID" value="MCB8883360.1"/>
    <property type="molecule type" value="Genomic_DNA"/>
</dbReference>
<sequence length="334" mass="37413">MLNADKVLRVAAIIGHADDASMLEACIAHHLSVGAANVFVSVNRGEAELDSAIAGDDRVRALPIRDFSSQDVFQYFTHAIREVERWVTPDFVLFTDSDEFWLPQSGDLRSIPSLEKADLAIVERYNAFPQRNADNSITPPHYRSPYRAPMILAREPLEDAYGAQDYRLPWIFGVDAPKIIVRPGMVQSVGPGGHNIVATDPGLRWVTPAELVILHAPFTDEARFRRKIASVRQVFASHAQRFNDRQAWHWRYWLSLSDAELGAEFRRQAIPAAALGILTRDAIVGSAEELYRELEKRAAPLRGDALDEFLERAITNYDRTLTRDNPMLVQGGGA</sequence>
<evidence type="ECO:0000313" key="2">
    <source>
        <dbReference type="Proteomes" id="UP000721844"/>
    </source>
</evidence>
<protein>
    <submittedName>
        <fullName evidence="1">Glycosyltransferase family 2 protein</fullName>
    </submittedName>
</protein>
<dbReference type="Pfam" id="PF13704">
    <property type="entry name" value="Glyco_tranf_2_4"/>
    <property type="match status" value="1"/>
</dbReference>
<evidence type="ECO:0000313" key="1">
    <source>
        <dbReference type="EMBL" id="MCB8883360.1"/>
    </source>
</evidence>
<accession>A0A963Z5N7</accession>
<comment type="caution">
    <text evidence="1">The sequence shown here is derived from an EMBL/GenBank/DDBJ whole genome shotgun (WGS) entry which is preliminary data.</text>
</comment>
<proteinExistence type="predicted"/>
<dbReference type="Proteomes" id="UP000721844">
    <property type="component" value="Unassembled WGS sequence"/>
</dbReference>
<dbReference type="RefSeq" id="WP_227310018.1">
    <property type="nucleotide sequence ID" value="NZ_JAESVA010000013.1"/>
</dbReference>
<name>A0A963Z5N7_9PROT</name>
<reference evidence="1 2" key="1">
    <citation type="journal article" date="2021" name="Microorganisms">
        <title>Acidisoma silvae sp. nov. and Acidisomacellulosilytica sp. nov., Two Acidophilic Bacteria Isolated from Decaying Wood, Hydrolyzing Cellulose and Producing Poly-3-hydroxybutyrate.</title>
        <authorList>
            <person name="Mieszkin S."/>
            <person name="Pouder E."/>
            <person name="Uroz S."/>
            <person name="Simon-Colin C."/>
            <person name="Alain K."/>
        </authorList>
    </citation>
    <scope>NUCLEOTIDE SEQUENCE [LARGE SCALE GENOMIC DNA]</scope>
    <source>
        <strain evidence="1 2">HW T5.17</strain>
    </source>
</reference>
<keyword evidence="2" id="KW-1185">Reference proteome</keyword>
<gene>
    <name evidence="1" type="ORF">ACELLULO517_24140</name>
</gene>
<organism evidence="1 2">
    <name type="scientific">Acidisoma cellulosilyticum</name>
    <dbReference type="NCBI Taxonomy" id="2802395"/>
    <lineage>
        <taxon>Bacteria</taxon>
        <taxon>Pseudomonadati</taxon>
        <taxon>Pseudomonadota</taxon>
        <taxon>Alphaproteobacteria</taxon>
        <taxon>Acetobacterales</taxon>
        <taxon>Acidocellaceae</taxon>
        <taxon>Acidisoma</taxon>
    </lineage>
</organism>
<dbReference type="AlphaFoldDB" id="A0A963Z5N7"/>